<feature type="compositionally biased region" description="Low complexity" evidence="1">
    <location>
        <begin position="30"/>
        <end position="40"/>
    </location>
</feature>
<keyword evidence="2" id="KW-0418">Kinase</keyword>
<feature type="compositionally biased region" description="Low complexity" evidence="1">
    <location>
        <begin position="64"/>
        <end position="75"/>
    </location>
</feature>
<protein>
    <submittedName>
        <fullName evidence="2">Histidine kinase</fullName>
    </submittedName>
</protein>
<proteinExistence type="predicted"/>
<gene>
    <name evidence="2" type="ORF">BKH29_04670</name>
</gene>
<dbReference type="EMBL" id="MSKJ01000009">
    <property type="protein sequence ID" value="OLO45069.1"/>
    <property type="molecule type" value="Genomic_DNA"/>
</dbReference>
<evidence type="ECO:0000256" key="1">
    <source>
        <dbReference type="SAM" id="MobiDB-lite"/>
    </source>
</evidence>
<dbReference type="RefSeq" id="WP_075376442.1">
    <property type="nucleotide sequence ID" value="NZ_MSKJ01000009.1"/>
</dbReference>
<dbReference type="OrthoDB" id="3256964at2"/>
<sequence length="267" mass="28565">MPRLQRLTDFIARLLGKEWDVRALDHQRSSRPSSPVSGRPGDSRDQQEEPPTVSPYFAGPLKPADSADSTDLTDSGAPSGPGQSTASAQTSDASHTWLSGSGRLDEGPAGGGEGADRTSELESTDETTQALTLARIESMLTGPMEYSVQLTDDREHPCLLGTWDSFPFVIEIPEGHDGWLLVSGDWEQAAPASQRDEIAASVNDWNRDKFFPTVGVVDTPIGPLVRATYLTDLSAGVTDAQLRLHLDTALSACTQALSLVGPLLPEI</sequence>
<accession>A0A1Q8VAE2</accession>
<name>A0A1Q8VAE2_9ACTO</name>
<dbReference type="Proteomes" id="UP000186857">
    <property type="component" value="Unassembled WGS sequence"/>
</dbReference>
<dbReference type="AlphaFoldDB" id="A0A1Q8VAE2"/>
<reference evidence="2 3" key="1">
    <citation type="submission" date="2016-12" db="EMBL/GenBank/DDBJ databases">
        <title>Genomic Comparison of strains in the 'Actinomyces naeslundii' Group.</title>
        <authorList>
            <person name="Mughal S.R."/>
            <person name="Do T."/>
            <person name="Gilbert S.C."/>
            <person name="Witherden E.A."/>
            <person name="Didelot X."/>
            <person name="Beighton D."/>
        </authorList>
    </citation>
    <scope>NUCLEOTIDE SEQUENCE [LARGE SCALE GENOMIC DNA]</scope>
    <source>
        <strain evidence="2 3">CCUG 33920</strain>
    </source>
</reference>
<evidence type="ECO:0000313" key="3">
    <source>
        <dbReference type="Proteomes" id="UP000186857"/>
    </source>
</evidence>
<keyword evidence="2" id="KW-0808">Transferase</keyword>
<dbReference type="GO" id="GO:0016301">
    <property type="term" value="F:kinase activity"/>
    <property type="evidence" value="ECO:0007669"/>
    <property type="project" value="UniProtKB-KW"/>
</dbReference>
<evidence type="ECO:0000313" key="2">
    <source>
        <dbReference type="EMBL" id="OLO45069.1"/>
    </source>
</evidence>
<comment type="caution">
    <text evidence="2">The sequence shown here is derived from an EMBL/GenBank/DDBJ whole genome shotgun (WGS) entry which is preliminary data.</text>
</comment>
<feature type="compositionally biased region" description="Low complexity" evidence="1">
    <location>
        <begin position="83"/>
        <end position="94"/>
    </location>
</feature>
<feature type="region of interest" description="Disordered" evidence="1">
    <location>
        <begin position="21"/>
        <end position="127"/>
    </location>
</feature>
<dbReference type="InterPro" id="IPR019660">
    <property type="entry name" value="Put_sensory_transdc_reg_YbjN"/>
</dbReference>
<organism evidence="2 3">
    <name type="scientific">Actinomyces oris</name>
    <dbReference type="NCBI Taxonomy" id="544580"/>
    <lineage>
        <taxon>Bacteria</taxon>
        <taxon>Bacillati</taxon>
        <taxon>Actinomycetota</taxon>
        <taxon>Actinomycetes</taxon>
        <taxon>Actinomycetales</taxon>
        <taxon>Actinomycetaceae</taxon>
        <taxon>Actinomyces</taxon>
    </lineage>
</organism>
<dbReference type="Pfam" id="PF10722">
    <property type="entry name" value="YbjN"/>
    <property type="match status" value="1"/>
</dbReference>